<dbReference type="SUPFAM" id="SSF56672">
    <property type="entry name" value="DNA/RNA polymerases"/>
    <property type="match status" value="1"/>
</dbReference>
<dbReference type="InterPro" id="IPR041577">
    <property type="entry name" value="RT_RNaseH_2"/>
</dbReference>
<dbReference type="RefSeq" id="XP_007262560.1">
    <property type="nucleotide sequence ID" value="XM_007262498.1"/>
</dbReference>
<dbReference type="eggNOG" id="ENOG502RV00">
    <property type="taxonomic scope" value="Eukaryota"/>
</dbReference>
<feature type="domain" description="Reverse transcriptase/retrotransposon-derived protein RNase H-like" evidence="2">
    <location>
        <begin position="1"/>
        <end position="97"/>
    </location>
</feature>
<proteinExistence type="predicted"/>
<keyword evidence="1" id="KW-0472">Membrane</keyword>
<organism evidence="3 4">
    <name type="scientific">Fomitiporia mediterranea (strain MF3/22)</name>
    <name type="common">Grapevine white-rot fungus</name>
    <dbReference type="NCBI Taxonomy" id="694068"/>
    <lineage>
        <taxon>Eukaryota</taxon>
        <taxon>Fungi</taxon>
        <taxon>Dikarya</taxon>
        <taxon>Basidiomycota</taxon>
        <taxon>Agaricomycotina</taxon>
        <taxon>Agaricomycetes</taxon>
        <taxon>Hymenochaetales</taxon>
        <taxon>Hymenochaetaceae</taxon>
        <taxon>Fomitiporia</taxon>
    </lineage>
</organism>
<dbReference type="KEGG" id="fme:FOMMEDRAFT_98993"/>
<gene>
    <name evidence="3" type="ORF">FOMMEDRAFT_98993</name>
</gene>
<protein>
    <recommendedName>
        <fullName evidence="2">Reverse transcriptase/retrotransposon-derived protein RNase H-like domain-containing protein</fullName>
    </recommendedName>
</protein>
<dbReference type="KEGG" id="fme:FOMMEDRAFT_76513"/>
<dbReference type="AlphaFoldDB" id="R7SGS9"/>
<dbReference type="RefSeq" id="XP_007272225.1">
    <property type="nucleotide sequence ID" value="XM_007272163.1"/>
</dbReference>
<name>R7SGS9_FOMME</name>
<dbReference type="Proteomes" id="UP000053630">
    <property type="component" value="Unassembled WGS sequence"/>
</dbReference>
<keyword evidence="1" id="KW-0812">Transmembrane</keyword>
<keyword evidence="1" id="KW-1133">Transmembrane helix</keyword>
<reference evidence="4" key="1">
    <citation type="journal article" date="2012" name="Science">
        <title>The Paleozoic origin of enzymatic lignin decomposition reconstructed from 31 fungal genomes.</title>
        <authorList>
            <person name="Floudas D."/>
            <person name="Binder M."/>
            <person name="Riley R."/>
            <person name="Barry K."/>
            <person name="Blanchette R.A."/>
            <person name="Henrissat B."/>
            <person name="Martinez A.T."/>
            <person name="Otillar R."/>
            <person name="Spatafora J.W."/>
            <person name="Yadav J.S."/>
            <person name="Aerts A."/>
            <person name="Benoit I."/>
            <person name="Boyd A."/>
            <person name="Carlson A."/>
            <person name="Copeland A."/>
            <person name="Coutinho P.M."/>
            <person name="de Vries R.P."/>
            <person name="Ferreira P."/>
            <person name="Findley K."/>
            <person name="Foster B."/>
            <person name="Gaskell J."/>
            <person name="Glotzer D."/>
            <person name="Gorecki P."/>
            <person name="Heitman J."/>
            <person name="Hesse C."/>
            <person name="Hori C."/>
            <person name="Igarashi K."/>
            <person name="Jurgens J.A."/>
            <person name="Kallen N."/>
            <person name="Kersten P."/>
            <person name="Kohler A."/>
            <person name="Kuees U."/>
            <person name="Kumar T.K.A."/>
            <person name="Kuo A."/>
            <person name="LaButti K."/>
            <person name="Larrondo L.F."/>
            <person name="Lindquist E."/>
            <person name="Ling A."/>
            <person name="Lombard V."/>
            <person name="Lucas S."/>
            <person name="Lundell T."/>
            <person name="Martin R."/>
            <person name="McLaughlin D.J."/>
            <person name="Morgenstern I."/>
            <person name="Morin E."/>
            <person name="Murat C."/>
            <person name="Nagy L.G."/>
            <person name="Nolan M."/>
            <person name="Ohm R.A."/>
            <person name="Patyshakuliyeva A."/>
            <person name="Rokas A."/>
            <person name="Ruiz-Duenas F.J."/>
            <person name="Sabat G."/>
            <person name="Salamov A."/>
            <person name="Samejima M."/>
            <person name="Schmutz J."/>
            <person name="Slot J.C."/>
            <person name="St John F."/>
            <person name="Stenlid J."/>
            <person name="Sun H."/>
            <person name="Sun S."/>
            <person name="Syed K."/>
            <person name="Tsang A."/>
            <person name="Wiebenga A."/>
            <person name="Young D."/>
            <person name="Pisabarro A."/>
            <person name="Eastwood D.C."/>
            <person name="Martin F."/>
            <person name="Cullen D."/>
            <person name="Grigoriev I.V."/>
            <person name="Hibbett D.S."/>
        </authorList>
    </citation>
    <scope>NUCLEOTIDE SEQUENCE [LARGE SCALE GENOMIC DNA]</scope>
    <source>
        <strain evidence="4">MF3/22</strain>
    </source>
</reference>
<accession>R7SGS9</accession>
<evidence type="ECO:0000313" key="3">
    <source>
        <dbReference type="EMBL" id="EJC97512.1"/>
    </source>
</evidence>
<dbReference type="OrthoDB" id="3037028at2759"/>
<keyword evidence="4" id="KW-1185">Reference proteome</keyword>
<dbReference type="OMA" id="TINCWIA"/>
<feature type="transmembrane region" description="Helical" evidence="1">
    <location>
        <begin position="29"/>
        <end position="46"/>
    </location>
</feature>
<dbReference type="EMBL" id="JH718214">
    <property type="protein sequence ID" value="EJC97512.1"/>
    <property type="molecule type" value="Genomic_DNA"/>
</dbReference>
<evidence type="ECO:0000259" key="2">
    <source>
        <dbReference type="Pfam" id="PF17919"/>
    </source>
</evidence>
<feature type="non-terminal residue" evidence="3">
    <location>
        <position position="1"/>
    </location>
</feature>
<dbReference type="InterPro" id="IPR043502">
    <property type="entry name" value="DNA/RNA_pol_sf"/>
</dbReference>
<evidence type="ECO:0000256" key="1">
    <source>
        <dbReference type="SAM" id="Phobius"/>
    </source>
</evidence>
<evidence type="ECO:0000313" key="4">
    <source>
        <dbReference type="Proteomes" id="UP000053630"/>
    </source>
</evidence>
<dbReference type="Pfam" id="PF17919">
    <property type="entry name" value="RT_RNaseH_2"/>
    <property type="match status" value="1"/>
</dbReference>
<dbReference type="GeneID" id="18681019"/>
<sequence length="152" mass="17781">DEAQKSMDTLKEAVLHCPTLTPINYESEYLVVLVVDLFIIRVGWYISQEHLDHKQRINQFGSINWNVMQAQYLQAKIELFGLYYTLYTLHIYLISVKKLIVKMDTSYIKGMINKPDLQPNATINCWIASILLFNFEFCHIPASDFKCTDRLL</sequence>